<evidence type="ECO:0000313" key="1">
    <source>
        <dbReference type="EMBL" id="QRD05066.1"/>
    </source>
</evidence>
<gene>
    <name evidence="1" type="ORF">JI435_421980</name>
</gene>
<dbReference type="EMBL" id="CP069040">
    <property type="protein sequence ID" value="QRD05066.1"/>
    <property type="molecule type" value="Genomic_DNA"/>
</dbReference>
<proteinExistence type="predicted"/>
<accession>A0A7U2FKN7</accession>
<organism evidence="1 2">
    <name type="scientific">Phaeosphaeria nodorum (strain SN15 / ATCC MYA-4574 / FGSC 10173)</name>
    <name type="common">Glume blotch fungus</name>
    <name type="synonym">Parastagonospora nodorum</name>
    <dbReference type="NCBI Taxonomy" id="321614"/>
    <lineage>
        <taxon>Eukaryota</taxon>
        <taxon>Fungi</taxon>
        <taxon>Dikarya</taxon>
        <taxon>Ascomycota</taxon>
        <taxon>Pezizomycotina</taxon>
        <taxon>Dothideomycetes</taxon>
        <taxon>Pleosporomycetidae</taxon>
        <taxon>Pleosporales</taxon>
        <taxon>Pleosporineae</taxon>
        <taxon>Phaeosphaeriaceae</taxon>
        <taxon>Parastagonospora</taxon>
    </lineage>
</organism>
<name>A0A7U2FKN7_PHANO</name>
<dbReference type="AlphaFoldDB" id="A0A7U2FKN7"/>
<keyword evidence="2" id="KW-1185">Reference proteome</keyword>
<evidence type="ECO:0000313" key="2">
    <source>
        <dbReference type="Proteomes" id="UP000663193"/>
    </source>
</evidence>
<sequence>MDLNRSKADSKLLLLDGTPSHQAIATFIRYEDPRDTARCHPLKWVYESSFQFC</sequence>
<dbReference type="Proteomes" id="UP000663193">
    <property type="component" value="Chromosome 18"/>
</dbReference>
<reference evidence="2" key="1">
    <citation type="journal article" date="2021" name="BMC Genomics">
        <title>Chromosome-level genome assembly and manually-curated proteome of model necrotroph Parastagonospora nodorum Sn15 reveals a genome-wide trove of candidate effector homologs, and redundancy of virulence-related functions within an accessory chromosome.</title>
        <authorList>
            <person name="Bertazzoni S."/>
            <person name="Jones D.A.B."/>
            <person name="Phan H.T."/>
            <person name="Tan K.-C."/>
            <person name="Hane J.K."/>
        </authorList>
    </citation>
    <scope>NUCLEOTIDE SEQUENCE [LARGE SCALE GENOMIC DNA]</scope>
    <source>
        <strain evidence="2">SN15 / ATCC MYA-4574 / FGSC 10173)</strain>
    </source>
</reference>
<dbReference type="VEuPathDB" id="FungiDB:JI435_421980"/>
<protein>
    <submittedName>
        <fullName evidence="1">Uncharacterized protein</fullName>
    </submittedName>
</protein>